<evidence type="ECO:0000313" key="12">
    <source>
        <dbReference type="Proteomes" id="UP000294958"/>
    </source>
</evidence>
<dbReference type="InterPro" id="IPR055348">
    <property type="entry name" value="DctQ"/>
</dbReference>
<comment type="subcellular location">
    <subcellularLocation>
        <location evidence="1 9">Cell inner membrane</location>
        <topology evidence="1 9">Multi-pass membrane protein</topology>
    </subcellularLocation>
</comment>
<keyword evidence="4 9" id="KW-0997">Cell inner membrane</keyword>
<name>A0A4R6YFB1_9HYPH</name>
<feature type="transmembrane region" description="Helical" evidence="9">
    <location>
        <begin position="89"/>
        <end position="111"/>
    </location>
</feature>
<evidence type="ECO:0000256" key="6">
    <source>
        <dbReference type="ARBA" id="ARBA00022989"/>
    </source>
</evidence>
<reference evidence="11 12" key="1">
    <citation type="submission" date="2019-03" db="EMBL/GenBank/DDBJ databases">
        <title>Genomic Encyclopedia of Type Strains, Phase IV (KMG-IV): sequencing the most valuable type-strain genomes for metagenomic binning, comparative biology and taxonomic classification.</title>
        <authorList>
            <person name="Goeker M."/>
        </authorList>
    </citation>
    <scope>NUCLEOTIDE SEQUENCE [LARGE SCALE GENOMIC DNA]</scope>
    <source>
        <strain evidence="11 12">DSM 11603</strain>
    </source>
</reference>
<evidence type="ECO:0000313" key="11">
    <source>
        <dbReference type="EMBL" id="TDR34829.1"/>
    </source>
</evidence>
<dbReference type="RefSeq" id="WP_133675149.1">
    <property type="nucleotide sequence ID" value="NZ_SNZF01000012.1"/>
</dbReference>
<protein>
    <recommendedName>
        <fullName evidence="9">TRAP transporter small permease protein</fullName>
    </recommendedName>
</protein>
<dbReference type="GO" id="GO:0022857">
    <property type="term" value="F:transmembrane transporter activity"/>
    <property type="evidence" value="ECO:0007669"/>
    <property type="project" value="UniProtKB-UniRule"/>
</dbReference>
<feature type="transmembrane region" description="Helical" evidence="9">
    <location>
        <begin position="131"/>
        <end position="150"/>
    </location>
</feature>
<comment type="caution">
    <text evidence="11">The sequence shown here is derived from an EMBL/GenBank/DDBJ whole genome shotgun (WGS) entry which is preliminary data.</text>
</comment>
<keyword evidence="5 9" id="KW-0812">Transmembrane</keyword>
<dbReference type="OrthoDB" id="7837824at2"/>
<keyword evidence="12" id="KW-1185">Reference proteome</keyword>
<comment type="similarity">
    <text evidence="8 9">Belongs to the TRAP transporter small permease family.</text>
</comment>
<feature type="transmembrane region" description="Helical" evidence="9">
    <location>
        <begin position="12"/>
        <end position="34"/>
    </location>
</feature>
<evidence type="ECO:0000256" key="8">
    <source>
        <dbReference type="ARBA" id="ARBA00038436"/>
    </source>
</evidence>
<keyword evidence="6 9" id="KW-1133">Transmembrane helix</keyword>
<dbReference type="EMBL" id="SNZF01000012">
    <property type="protein sequence ID" value="TDR34829.1"/>
    <property type="molecule type" value="Genomic_DNA"/>
</dbReference>
<comment type="subunit">
    <text evidence="9">The complex comprises the extracytoplasmic solute receptor protein and the two transmembrane proteins.</text>
</comment>
<evidence type="ECO:0000256" key="5">
    <source>
        <dbReference type="ARBA" id="ARBA00022692"/>
    </source>
</evidence>
<evidence type="ECO:0000256" key="7">
    <source>
        <dbReference type="ARBA" id="ARBA00023136"/>
    </source>
</evidence>
<comment type="function">
    <text evidence="9">Part of the tripartite ATP-independent periplasmic (TRAP) transport system.</text>
</comment>
<evidence type="ECO:0000256" key="4">
    <source>
        <dbReference type="ARBA" id="ARBA00022519"/>
    </source>
</evidence>
<dbReference type="Proteomes" id="UP000294958">
    <property type="component" value="Unassembled WGS sequence"/>
</dbReference>
<evidence type="ECO:0000256" key="3">
    <source>
        <dbReference type="ARBA" id="ARBA00022475"/>
    </source>
</evidence>
<feature type="domain" description="Tripartite ATP-independent periplasmic transporters DctQ component" evidence="10">
    <location>
        <begin position="25"/>
        <end position="155"/>
    </location>
</feature>
<evidence type="ECO:0000256" key="1">
    <source>
        <dbReference type="ARBA" id="ARBA00004429"/>
    </source>
</evidence>
<dbReference type="PANTHER" id="PTHR35011">
    <property type="entry name" value="2,3-DIKETO-L-GULONATE TRAP TRANSPORTER SMALL PERMEASE PROTEIN YIAM"/>
    <property type="match status" value="1"/>
</dbReference>
<keyword evidence="7 9" id="KW-0472">Membrane</keyword>
<dbReference type="InterPro" id="IPR007387">
    <property type="entry name" value="TRAP_DctQ"/>
</dbReference>
<accession>A0A4R6YFB1</accession>
<keyword evidence="3" id="KW-1003">Cell membrane</keyword>
<feature type="transmembrane region" description="Helical" evidence="9">
    <location>
        <begin position="40"/>
        <end position="60"/>
    </location>
</feature>
<proteinExistence type="inferred from homology"/>
<evidence type="ECO:0000256" key="2">
    <source>
        <dbReference type="ARBA" id="ARBA00022448"/>
    </source>
</evidence>
<dbReference type="Pfam" id="PF04290">
    <property type="entry name" value="DctQ"/>
    <property type="match status" value="1"/>
</dbReference>
<evidence type="ECO:0000259" key="10">
    <source>
        <dbReference type="Pfam" id="PF04290"/>
    </source>
</evidence>
<dbReference type="GO" id="GO:0005886">
    <property type="term" value="C:plasma membrane"/>
    <property type="evidence" value="ECO:0007669"/>
    <property type="project" value="UniProtKB-SubCell"/>
</dbReference>
<sequence length="174" mass="19573">MNWIERIARLEGWIIALCSLIVAAAFSMVVFVRYVLGGDLFAYEEIVLPVAFVLYFIGAARASHDDMHIKADLVVEGLKNPRARKAYQIFIFCVEGLIAGIFAYLGLKMFIAEFAKYPSMARTSVYSIPLAAPRFFIFVGFSLMALHSFAHAYRHYLIFRSGQVAQLKSERGSS</sequence>
<organism evidence="11 12">
    <name type="scientific">Aquamicrobium defluvii</name>
    <dbReference type="NCBI Taxonomy" id="69279"/>
    <lineage>
        <taxon>Bacteria</taxon>
        <taxon>Pseudomonadati</taxon>
        <taxon>Pseudomonadota</taxon>
        <taxon>Alphaproteobacteria</taxon>
        <taxon>Hyphomicrobiales</taxon>
        <taxon>Phyllobacteriaceae</taxon>
        <taxon>Aquamicrobium</taxon>
    </lineage>
</organism>
<evidence type="ECO:0000256" key="9">
    <source>
        <dbReference type="RuleBase" id="RU369079"/>
    </source>
</evidence>
<dbReference type="AlphaFoldDB" id="A0A4R6YFB1"/>
<gene>
    <name evidence="11" type="ORF">DES43_11241</name>
</gene>
<keyword evidence="2 9" id="KW-0813">Transport</keyword>